<dbReference type="EMBL" id="BMHV01000005">
    <property type="protein sequence ID" value="GGF57384.1"/>
    <property type="molecule type" value="Genomic_DNA"/>
</dbReference>
<dbReference type="SMART" id="SM00100">
    <property type="entry name" value="cNMP"/>
    <property type="match status" value="1"/>
</dbReference>
<dbReference type="InterPro" id="IPR000595">
    <property type="entry name" value="cNMP-bd_dom"/>
</dbReference>
<dbReference type="Pfam" id="PF13545">
    <property type="entry name" value="HTH_Crp_2"/>
    <property type="match status" value="1"/>
</dbReference>
<dbReference type="InterPro" id="IPR014710">
    <property type="entry name" value="RmlC-like_jellyroll"/>
</dbReference>
<reference evidence="6" key="2">
    <citation type="submission" date="2020-09" db="EMBL/GenBank/DDBJ databases">
        <authorList>
            <person name="Sun Q."/>
            <person name="Zhou Y."/>
        </authorList>
    </citation>
    <scope>NUCLEOTIDE SEQUENCE</scope>
    <source>
        <strain evidence="6">CGMCC 1.15254</strain>
    </source>
</reference>
<dbReference type="SUPFAM" id="SSF46785">
    <property type="entry name" value="Winged helix' DNA-binding domain"/>
    <property type="match status" value="1"/>
</dbReference>
<dbReference type="PROSITE" id="PS51063">
    <property type="entry name" value="HTH_CRP_2"/>
    <property type="match status" value="1"/>
</dbReference>
<name>A0A917BUP1_9PROT</name>
<feature type="domain" description="Cyclic nucleotide-binding" evidence="4">
    <location>
        <begin position="13"/>
        <end position="133"/>
    </location>
</feature>
<dbReference type="RefSeq" id="WP_188662004.1">
    <property type="nucleotide sequence ID" value="NZ_BMHV01000005.1"/>
</dbReference>
<dbReference type="InterPro" id="IPR036388">
    <property type="entry name" value="WH-like_DNA-bd_sf"/>
</dbReference>
<comment type="caution">
    <text evidence="6">The sequence shown here is derived from an EMBL/GenBank/DDBJ whole genome shotgun (WGS) entry which is preliminary data.</text>
</comment>
<dbReference type="GO" id="GO:0003677">
    <property type="term" value="F:DNA binding"/>
    <property type="evidence" value="ECO:0007669"/>
    <property type="project" value="UniProtKB-KW"/>
</dbReference>
<evidence type="ECO:0000259" key="4">
    <source>
        <dbReference type="PROSITE" id="PS50042"/>
    </source>
</evidence>
<evidence type="ECO:0008006" key="8">
    <source>
        <dbReference type="Google" id="ProtNLM"/>
    </source>
</evidence>
<evidence type="ECO:0000256" key="2">
    <source>
        <dbReference type="ARBA" id="ARBA00023125"/>
    </source>
</evidence>
<sequence>MVNVQNTLANINLLEGLSEDIVEALNKQCRWKWFDAQEQIIDRQAESTDVFFIVQGRVRIIIYTVGGKEITLDDFTEGKQFGEMAAIDSLPRSASVMAVERSLLAAMPQSRFMELLTGHPVVAARVLKNMAHIIRISNERIMDLSTLGAANRVHAEILRQARENMVDDDEAFISPMPIHGDIGSRVSSTRETVARVMNDLARKGFVERKKNGLKVTNIAALSQMVEDVRGD</sequence>
<evidence type="ECO:0000256" key="3">
    <source>
        <dbReference type="ARBA" id="ARBA00023163"/>
    </source>
</evidence>
<dbReference type="GO" id="GO:0005829">
    <property type="term" value="C:cytosol"/>
    <property type="evidence" value="ECO:0007669"/>
    <property type="project" value="TreeGrafter"/>
</dbReference>
<organism evidence="6 7">
    <name type="scientific">Terasakiella brassicae</name>
    <dbReference type="NCBI Taxonomy" id="1634917"/>
    <lineage>
        <taxon>Bacteria</taxon>
        <taxon>Pseudomonadati</taxon>
        <taxon>Pseudomonadota</taxon>
        <taxon>Alphaproteobacteria</taxon>
        <taxon>Rhodospirillales</taxon>
        <taxon>Terasakiellaceae</taxon>
        <taxon>Terasakiella</taxon>
    </lineage>
</organism>
<evidence type="ECO:0000313" key="6">
    <source>
        <dbReference type="EMBL" id="GGF57384.1"/>
    </source>
</evidence>
<dbReference type="PANTHER" id="PTHR24567:SF74">
    <property type="entry name" value="HTH-TYPE TRANSCRIPTIONAL REGULATOR ARCR"/>
    <property type="match status" value="1"/>
</dbReference>
<evidence type="ECO:0000256" key="1">
    <source>
        <dbReference type="ARBA" id="ARBA00023015"/>
    </source>
</evidence>
<evidence type="ECO:0000259" key="5">
    <source>
        <dbReference type="PROSITE" id="PS51063"/>
    </source>
</evidence>
<dbReference type="InterPro" id="IPR018490">
    <property type="entry name" value="cNMP-bd_dom_sf"/>
</dbReference>
<dbReference type="CDD" id="cd00038">
    <property type="entry name" value="CAP_ED"/>
    <property type="match status" value="1"/>
</dbReference>
<dbReference type="Gene3D" id="1.10.10.10">
    <property type="entry name" value="Winged helix-like DNA-binding domain superfamily/Winged helix DNA-binding domain"/>
    <property type="match status" value="1"/>
</dbReference>
<protein>
    <recommendedName>
        <fullName evidence="8">Crp/Fnr family transcriptional regulator</fullName>
    </recommendedName>
</protein>
<dbReference type="Pfam" id="PF00027">
    <property type="entry name" value="cNMP_binding"/>
    <property type="match status" value="1"/>
</dbReference>
<keyword evidence="1" id="KW-0805">Transcription regulation</keyword>
<dbReference type="Proteomes" id="UP000632498">
    <property type="component" value="Unassembled WGS sequence"/>
</dbReference>
<dbReference type="InterPro" id="IPR012318">
    <property type="entry name" value="HTH_CRP"/>
</dbReference>
<dbReference type="InterPro" id="IPR036390">
    <property type="entry name" value="WH_DNA-bd_sf"/>
</dbReference>
<accession>A0A917BUP1</accession>
<proteinExistence type="predicted"/>
<evidence type="ECO:0000313" key="7">
    <source>
        <dbReference type="Proteomes" id="UP000632498"/>
    </source>
</evidence>
<keyword evidence="3" id="KW-0804">Transcription</keyword>
<keyword evidence="7" id="KW-1185">Reference proteome</keyword>
<dbReference type="SUPFAM" id="SSF51206">
    <property type="entry name" value="cAMP-binding domain-like"/>
    <property type="match status" value="1"/>
</dbReference>
<dbReference type="PROSITE" id="PS50042">
    <property type="entry name" value="CNMP_BINDING_3"/>
    <property type="match status" value="1"/>
</dbReference>
<dbReference type="InterPro" id="IPR050397">
    <property type="entry name" value="Env_Response_Regulators"/>
</dbReference>
<dbReference type="AlphaFoldDB" id="A0A917BUP1"/>
<gene>
    <name evidence="6" type="ORF">GCM10011332_08540</name>
</gene>
<feature type="domain" description="HTH crp-type" evidence="5">
    <location>
        <begin position="147"/>
        <end position="219"/>
    </location>
</feature>
<dbReference type="GO" id="GO:0003700">
    <property type="term" value="F:DNA-binding transcription factor activity"/>
    <property type="evidence" value="ECO:0007669"/>
    <property type="project" value="TreeGrafter"/>
</dbReference>
<reference evidence="6" key="1">
    <citation type="journal article" date="2014" name="Int. J. Syst. Evol. Microbiol.">
        <title>Complete genome sequence of Corynebacterium casei LMG S-19264T (=DSM 44701T), isolated from a smear-ripened cheese.</title>
        <authorList>
            <consortium name="US DOE Joint Genome Institute (JGI-PGF)"/>
            <person name="Walter F."/>
            <person name="Albersmeier A."/>
            <person name="Kalinowski J."/>
            <person name="Ruckert C."/>
        </authorList>
    </citation>
    <scope>NUCLEOTIDE SEQUENCE</scope>
    <source>
        <strain evidence="6">CGMCC 1.15254</strain>
    </source>
</reference>
<keyword evidence="2" id="KW-0238">DNA-binding</keyword>
<dbReference type="PANTHER" id="PTHR24567">
    <property type="entry name" value="CRP FAMILY TRANSCRIPTIONAL REGULATORY PROTEIN"/>
    <property type="match status" value="1"/>
</dbReference>
<dbReference type="Gene3D" id="2.60.120.10">
    <property type="entry name" value="Jelly Rolls"/>
    <property type="match status" value="1"/>
</dbReference>